<dbReference type="RefSeq" id="WP_275305726.1">
    <property type="nucleotide sequence ID" value="NZ_CP095749.1"/>
</dbReference>
<feature type="domain" description="Putative sensor" evidence="3">
    <location>
        <begin position="50"/>
        <end position="237"/>
    </location>
</feature>
<evidence type="ECO:0000313" key="4">
    <source>
        <dbReference type="EMBL" id="WEB37968.1"/>
    </source>
</evidence>
<gene>
    <name evidence="4" type="ORF">MOV08_00650</name>
</gene>
<feature type="transmembrane region" description="Helical" evidence="2">
    <location>
        <begin position="60"/>
        <end position="82"/>
    </location>
</feature>
<organism evidence="4 5">
    <name type="scientific">Streptomyces yunnanensis</name>
    <dbReference type="NCBI Taxonomy" id="156453"/>
    <lineage>
        <taxon>Bacteria</taxon>
        <taxon>Bacillati</taxon>
        <taxon>Actinomycetota</taxon>
        <taxon>Actinomycetes</taxon>
        <taxon>Kitasatosporales</taxon>
        <taxon>Streptomycetaceae</taxon>
        <taxon>Streptomyces</taxon>
    </lineage>
</organism>
<dbReference type="InterPro" id="IPR025828">
    <property type="entry name" value="Put_sensor_dom"/>
</dbReference>
<keyword evidence="2" id="KW-0472">Membrane</keyword>
<evidence type="ECO:0000259" key="3">
    <source>
        <dbReference type="Pfam" id="PF13796"/>
    </source>
</evidence>
<feature type="transmembrane region" description="Helical" evidence="2">
    <location>
        <begin position="35"/>
        <end position="54"/>
    </location>
</feature>
<proteinExistence type="predicted"/>
<keyword evidence="5" id="KW-1185">Reference proteome</keyword>
<evidence type="ECO:0000256" key="1">
    <source>
        <dbReference type="SAM" id="MobiDB-lite"/>
    </source>
</evidence>
<name>A0ABY7ZZN3_9ACTN</name>
<feature type="region of interest" description="Disordered" evidence="1">
    <location>
        <begin position="1"/>
        <end position="28"/>
    </location>
</feature>
<dbReference type="EMBL" id="CP095749">
    <property type="protein sequence ID" value="WEB37968.1"/>
    <property type="molecule type" value="Genomic_DNA"/>
</dbReference>
<feature type="transmembrane region" description="Helical" evidence="2">
    <location>
        <begin position="148"/>
        <end position="181"/>
    </location>
</feature>
<sequence length="239" mass="25707">MPDGTVGAATRPGAPGQAEHDDGTQARRAQRGGGLIGGLLAPWRGLVLMLLGWTAAVVSWLLITAITTLFIWVGFALVPLVAKALRGLADCQLRLGQRWYGVGPSKGAGSWERHPGALDGAAETPGVPGLVKGALRVLSRRSTWRDWAWAQVSLVASWFLAVVPLLLFALGLFGVLMPVLWDPWVSTWDNSWYGFIRLESARSANWAAGLGVVWLLLGLWIGPYALRAQAKLTRAVLGR</sequence>
<feature type="transmembrane region" description="Helical" evidence="2">
    <location>
        <begin position="206"/>
        <end position="226"/>
    </location>
</feature>
<accession>A0ABY7ZZN3</accession>
<protein>
    <submittedName>
        <fullName evidence="4">Sensor domain-containing protein</fullName>
    </submittedName>
</protein>
<keyword evidence="2" id="KW-0812">Transmembrane</keyword>
<evidence type="ECO:0000256" key="2">
    <source>
        <dbReference type="SAM" id="Phobius"/>
    </source>
</evidence>
<reference evidence="4 5" key="1">
    <citation type="submission" date="2022-03" db="EMBL/GenBank/DDBJ databases">
        <title>Streptomyces yunnanensis P86,complete genome.</title>
        <authorList>
            <person name="Chen S."/>
            <person name="Zhang Q."/>
        </authorList>
    </citation>
    <scope>NUCLEOTIDE SEQUENCE [LARGE SCALE GENOMIC DNA]</scope>
    <source>
        <strain evidence="4 5">P86</strain>
    </source>
</reference>
<dbReference type="Proteomes" id="UP001218629">
    <property type="component" value="Chromosome"/>
</dbReference>
<dbReference type="Pfam" id="PF13796">
    <property type="entry name" value="Sensor"/>
    <property type="match status" value="1"/>
</dbReference>
<evidence type="ECO:0000313" key="5">
    <source>
        <dbReference type="Proteomes" id="UP001218629"/>
    </source>
</evidence>
<keyword evidence="2" id="KW-1133">Transmembrane helix</keyword>